<keyword evidence="5" id="KW-1185">Reference proteome</keyword>
<organism evidence="1 6">
    <name type="scientific">Phytophthora rubi</name>
    <dbReference type="NCBI Taxonomy" id="129364"/>
    <lineage>
        <taxon>Eukaryota</taxon>
        <taxon>Sar</taxon>
        <taxon>Stramenopiles</taxon>
        <taxon>Oomycota</taxon>
        <taxon>Peronosporomycetes</taxon>
        <taxon>Peronosporales</taxon>
        <taxon>Peronosporaceae</taxon>
        <taxon>Phytophthora</taxon>
    </lineage>
</organism>
<reference evidence="4 6" key="1">
    <citation type="submission" date="2018-09" db="EMBL/GenBank/DDBJ databases">
        <title>Genomic investigation of the strawberry pathogen Phytophthora fragariae indicates pathogenicity is determined by transcriptional variation in three key races.</title>
        <authorList>
            <person name="Adams T.M."/>
            <person name="Armitage A.D."/>
            <person name="Sobczyk M.K."/>
            <person name="Bates H.J."/>
            <person name="Dunwell J.M."/>
            <person name="Nellist C.F."/>
            <person name="Harrison R.J."/>
        </authorList>
    </citation>
    <scope>NUCLEOTIDE SEQUENCE [LARGE SCALE GENOMIC DNA]</scope>
    <source>
        <strain evidence="2 4">SCRP249</strain>
        <strain evidence="1 6">SCRP324</strain>
        <strain evidence="3 5">SCRP333</strain>
    </source>
</reference>
<dbReference type="EMBL" id="QXFV01000495">
    <property type="protein sequence ID" value="KAE9035897.1"/>
    <property type="molecule type" value="Genomic_DNA"/>
</dbReference>
<evidence type="ECO:0000313" key="1">
    <source>
        <dbReference type="EMBL" id="KAE9024908.1"/>
    </source>
</evidence>
<evidence type="ECO:0000313" key="5">
    <source>
        <dbReference type="Proteomes" id="UP000434957"/>
    </source>
</evidence>
<evidence type="ECO:0000313" key="2">
    <source>
        <dbReference type="EMBL" id="KAE9035897.1"/>
    </source>
</evidence>
<dbReference type="EMBL" id="QXFT01000542">
    <property type="protein sequence ID" value="KAE9341205.1"/>
    <property type="molecule type" value="Genomic_DNA"/>
</dbReference>
<evidence type="ECO:0000313" key="4">
    <source>
        <dbReference type="Proteomes" id="UP000429607"/>
    </source>
</evidence>
<dbReference type="Proteomes" id="UP000435112">
    <property type="component" value="Unassembled WGS sequence"/>
</dbReference>
<evidence type="ECO:0000313" key="3">
    <source>
        <dbReference type="EMBL" id="KAE9341205.1"/>
    </source>
</evidence>
<gene>
    <name evidence="2" type="ORF">PR001_g9100</name>
    <name evidence="1" type="ORF">PR002_g11333</name>
    <name evidence="3" type="ORF">PR003_g10102</name>
</gene>
<dbReference type="Proteomes" id="UP000429607">
    <property type="component" value="Unassembled WGS sequence"/>
</dbReference>
<evidence type="ECO:0000313" key="6">
    <source>
        <dbReference type="Proteomes" id="UP000435112"/>
    </source>
</evidence>
<accession>A0A6A3M352</accession>
<dbReference type="EMBL" id="QXFU01000674">
    <property type="protein sequence ID" value="KAE9024908.1"/>
    <property type="molecule type" value="Genomic_DNA"/>
</dbReference>
<protein>
    <submittedName>
        <fullName evidence="1">Uncharacterized protein</fullName>
    </submittedName>
</protein>
<sequence length="59" mass="6279">MASIYCACFAAAASARDFSSLLSIAIPSSSPNAQTVRLYRTDSTSIPDWTARSLHAITL</sequence>
<dbReference type="Proteomes" id="UP000434957">
    <property type="component" value="Unassembled WGS sequence"/>
</dbReference>
<name>A0A6A3M352_9STRA</name>
<proteinExistence type="predicted"/>
<comment type="caution">
    <text evidence="1">The sequence shown here is derived from an EMBL/GenBank/DDBJ whole genome shotgun (WGS) entry which is preliminary data.</text>
</comment>
<dbReference type="AlphaFoldDB" id="A0A6A3M352"/>